<accession>A0A0H5DQC3</accession>
<evidence type="ECO:0000313" key="11">
    <source>
        <dbReference type="Proteomes" id="UP000220251"/>
    </source>
</evidence>
<dbReference type="InterPro" id="IPR003423">
    <property type="entry name" value="OMP_efflux"/>
</dbReference>
<evidence type="ECO:0000256" key="6">
    <source>
        <dbReference type="ARBA" id="ARBA00023136"/>
    </source>
</evidence>
<dbReference type="SUPFAM" id="SSF56954">
    <property type="entry name" value="Outer membrane efflux proteins (OEP)"/>
    <property type="match status" value="1"/>
</dbReference>
<evidence type="ECO:0000256" key="9">
    <source>
        <dbReference type="SAM" id="SignalP"/>
    </source>
</evidence>
<evidence type="ECO:0000256" key="7">
    <source>
        <dbReference type="ARBA" id="ARBA00023237"/>
    </source>
</evidence>
<dbReference type="OrthoDB" id="9764652at2"/>
<evidence type="ECO:0000256" key="5">
    <source>
        <dbReference type="ARBA" id="ARBA00022692"/>
    </source>
</evidence>
<evidence type="ECO:0000256" key="1">
    <source>
        <dbReference type="ARBA" id="ARBA00004442"/>
    </source>
</evidence>
<gene>
    <name evidence="10" type="ORF">ELAC_1376</name>
</gene>
<feature type="region of interest" description="Disordered" evidence="8">
    <location>
        <begin position="110"/>
        <end position="130"/>
    </location>
</feature>
<reference evidence="11" key="1">
    <citation type="submission" date="2015-06" db="EMBL/GenBank/DDBJ databases">
        <authorList>
            <person name="Bertelli C."/>
        </authorList>
    </citation>
    <scope>NUCLEOTIDE SEQUENCE [LARGE SCALE GENOMIC DNA]</scope>
    <source>
        <strain evidence="11">CRIB-30</strain>
    </source>
</reference>
<dbReference type="GO" id="GO:0009279">
    <property type="term" value="C:cell outer membrane"/>
    <property type="evidence" value="ECO:0007669"/>
    <property type="project" value="UniProtKB-SubCell"/>
</dbReference>
<dbReference type="PANTHER" id="PTHR30026">
    <property type="entry name" value="OUTER MEMBRANE PROTEIN TOLC"/>
    <property type="match status" value="1"/>
</dbReference>
<keyword evidence="5" id="KW-0812">Transmembrane</keyword>
<keyword evidence="3" id="KW-0813">Transport</keyword>
<dbReference type="PANTHER" id="PTHR30026:SF20">
    <property type="entry name" value="OUTER MEMBRANE PROTEIN TOLC"/>
    <property type="match status" value="1"/>
</dbReference>
<organism evidence="10 11">
    <name type="scientific">Estrella lausannensis</name>
    <dbReference type="NCBI Taxonomy" id="483423"/>
    <lineage>
        <taxon>Bacteria</taxon>
        <taxon>Pseudomonadati</taxon>
        <taxon>Chlamydiota</taxon>
        <taxon>Chlamydiia</taxon>
        <taxon>Parachlamydiales</taxon>
        <taxon>Candidatus Criblamydiaceae</taxon>
        <taxon>Estrella</taxon>
    </lineage>
</organism>
<dbReference type="AlphaFoldDB" id="A0A0H5DQC3"/>
<keyword evidence="11" id="KW-1185">Reference proteome</keyword>
<comment type="similarity">
    <text evidence="2">Belongs to the outer membrane factor (OMF) (TC 1.B.17) family.</text>
</comment>
<evidence type="ECO:0000313" key="10">
    <source>
        <dbReference type="EMBL" id="CRX38712.1"/>
    </source>
</evidence>
<feature type="signal peptide" evidence="9">
    <location>
        <begin position="1"/>
        <end position="25"/>
    </location>
</feature>
<keyword evidence="4" id="KW-1134">Transmembrane beta strand</keyword>
<evidence type="ECO:0000256" key="8">
    <source>
        <dbReference type="SAM" id="MobiDB-lite"/>
    </source>
</evidence>
<comment type="subcellular location">
    <subcellularLocation>
        <location evidence="1">Cell outer membrane</location>
    </subcellularLocation>
</comment>
<sequence>MICRFLLLICAATVLLLNLTGCTSSGCGVTERERFCHAAYDVAYLEANELPPGSVLDLDEIIAIALQNDLDLEVLRQRIRIQREVATADTLSMLPELNLEADISQRSNSAASTSRTVRTNGGLSPASVSSDKTNFQASVGVLWNLLDFGLSYYQARQSANRINLDYLEYQRAKQNIILRVVRSYWKAASAKFAIDTAIPLIGELREQREKLRKQIDEGIYLSDVDAYGKLARYYQREIQLKGFNDRTDSSDPTQGYEKEYENALVDLASAMGMRPGTTFEIVFDNDFAYEVDIPSETDLENIALMKRTELYQNDTQLKISKDEVKKAILRQFPTARLFDTEFYNQNRFLVHRDWLTAGAGIAWDLLSIPYYHSLQQVAEDEVGLVRRDRLVLSMGILVQVNLGRILYEQNKEQYLLSLHNSLAQEKLMQSIHLQAKLGKRSESDDINARIDAALAKVNTMKVYAELQNSVEFLNNAIGLPRYFKVESNSRQE</sequence>
<evidence type="ECO:0000256" key="3">
    <source>
        <dbReference type="ARBA" id="ARBA00022448"/>
    </source>
</evidence>
<dbReference type="Gene3D" id="1.20.1600.10">
    <property type="entry name" value="Outer membrane efflux proteins (OEP)"/>
    <property type="match status" value="1"/>
</dbReference>
<dbReference type="GO" id="GO:1990281">
    <property type="term" value="C:efflux pump complex"/>
    <property type="evidence" value="ECO:0007669"/>
    <property type="project" value="TreeGrafter"/>
</dbReference>
<keyword evidence="7" id="KW-0998">Cell outer membrane</keyword>
<dbReference type="GO" id="GO:0015562">
    <property type="term" value="F:efflux transmembrane transporter activity"/>
    <property type="evidence" value="ECO:0007669"/>
    <property type="project" value="InterPro"/>
</dbReference>
<evidence type="ECO:0000256" key="2">
    <source>
        <dbReference type="ARBA" id="ARBA00007613"/>
    </source>
</evidence>
<protein>
    <submittedName>
        <fullName evidence="10">Outer membrane efflux protein</fullName>
    </submittedName>
</protein>
<dbReference type="InterPro" id="IPR051906">
    <property type="entry name" value="TolC-like"/>
</dbReference>
<keyword evidence="6" id="KW-0472">Membrane</keyword>
<keyword evidence="9" id="KW-0732">Signal</keyword>
<dbReference type="RefSeq" id="WP_098038577.1">
    <property type="nucleotide sequence ID" value="NZ_CWGJ01000018.1"/>
</dbReference>
<dbReference type="PROSITE" id="PS51257">
    <property type="entry name" value="PROKAR_LIPOPROTEIN"/>
    <property type="match status" value="1"/>
</dbReference>
<dbReference type="Pfam" id="PF02321">
    <property type="entry name" value="OEP"/>
    <property type="match status" value="1"/>
</dbReference>
<dbReference type="GO" id="GO:0015288">
    <property type="term" value="F:porin activity"/>
    <property type="evidence" value="ECO:0007669"/>
    <property type="project" value="TreeGrafter"/>
</dbReference>
<feature type="chain" id="PRO_5005217798" evidence="9">
    <location>
        <begin position="26"/>
        <end position="492"/>
    </location>
</feature>
<dbReference type="Proteomes" id="UP000220251">
    <property type="component" value="Unassembled WGS sequence"/>
</dbReference>
<proteinExistence type="inferred from homology"/>
<dbReference type="EMBL" id="CWGJ01000018">
    <property type="protein sequence ID" value="CRX38712.1"/>
    <property type="molecule type" value="Genomic_DNA"/>
</dbReference>
<name>A0A0H5DQC3_9BACT</name>
<evidence type="ECO:0000256" key="4">
    <source>
        <dbReference type="ARBA" id="ARBA00022452"/>
    </source>
</evidence>